<feature type="non-terminal residue" evidence="2">
    <location>
        <position position="1"/>
    </location>
</feature>
<accession>A0A0K6S618</accession>
<feature type="compositionally biased region" description="Polar residues" evidence="1">
    <location>
        <begin position="305"/>
        <end position="327"/>
    </location>
</feature>
<feature type="region of interest" description="Disordered" evidence="1">
    <location>
        <begin position="580"/>
        <end position="610"/>
    </location>
</feature>
<proteinExistence type="predicted"/>
<feature type="region of interest" description="Disordered" evidence="1">
    <location>
        <begin position="211"/>
        <end position="247"/>
    </location>
</feature>
<dbReference type="VEuPathDB" id="CryptoDB:Cvel_15747"/>
<reference evidence="2" key="1">
    <citation type="submission" date="2014-11" db="EMBL/GenBank/DDBJ databases">
        <title>Molecular phylogeny of cliff fern family Woodsiaceae with morphological implications.</title>
        <authorList>
            <person name="Shao Y.-Z."/>
            <person name="Wei R."/>
            <person name="Zhang X.-C."/>
        </authorList>
    </citation>
    <scope>NUCLEOTIDE SEQUENCE</scope>
</reference>
<feature type="compositionally biased region" description="Basic and acidic residues" evidence="1">
    <location>
        <begin position="31"/>
        <end position="45"/>
    </location>
</feature>
<feature type="compositionally biased region" description="Low complexity" evidence="1">
    <location>
        <begin position="227"/>
        <end position="239"/>
    </location>
</feature>
<feature type="region of interest" description="Disordered" evidence="1">
    <location>
        <begin position="1"/>
        <end position="180"/>
    </location>
</feature>
<protein>
    <submittedName>
        <fullName evidence="2">Uncharacterized protein</fullName>
    </submittedName>
</protein>
<feature type="region of interest" description="Disordered" evidence="1">
    <location>
        <begin position="629"/>
        <end position="679"/>
    </location>
</feature>
<dbReference type="EMBL" id="CDMZ01000197">
    <property type="protein sequence ID" value="CUC09088.1"/>
    <property type="molecule type" value="Genomic_DNA"/>
</dbReference>
<feature type="region of interest" description="Disordered" evidence="1">
    <location>
        <begin position="389"/>
        <end position="489"/>
    </location>
</feature>
<feature type="compositionally biased region" description="Low complexity" evidence="1">
    <location>
        <begin position="99"/>
        <end position="109"/>
    </location>
</feature>
<feature type="compositionally biased region" description="Basic and acidic residues" evidence="1">
    <location>
        <begin position="116"/>
        <end position="125"/>
    </location>
</feature>
<evidence type="ECO:0000256" key="1">
    <source>
        <dbReference type="SAM" id="MobiDB-lite"/>
    </source>
</evidence>
<gene>
    <name evidence="2" type="ORF">Cvel_15747.t1</name>
</gene>
<feature type="region of interest" description="Disordered" evidence="1">
    <location>
        <begin position="693"/>
        <end position="737"/>
    </location>
</feature>
<evidence type="ECO:0000313" key="2">
    <source>
        <dbReference type="EMBL" id="CUC09088.1"/>
    </source>
</evidence>
<feature type="compositionally biased region" description="Basic and acidic residues" evidence="1">
    <location>
        <begin position="74"/>
        <end position="86"/>
    </location>
</feature>
<feature type="compositionally biased region" description="Basic and acidic residues" evidence="1">
    <location>
        <begin position="700"/>
        <end position="719"/>
    </location>
</feature>
<feature type="compositionally biased region" description="Low complexity" evidence="1">
    <location>
        <begin position="455"/>
        <end position="465"/>
    </location>
</feature>
<sequence>NSLEFDIDFLSSRSPPPPQAETKGACSFDGGGRKEAGGGGQKEEGGESDSDPLSSLQRFRLFSLSEEANGMEGSRSDLKKKEEAAAEIKTAPLSIGKRLSPASSLLLPSNEPEGMDAVRRDKRELFGLGATEETEGETEKERPSQIHPSPLLQKEQPQQDEPLPPGMSFFKIANSGSSNRRSRFKVAFAPSFSDPDFFSRCLATSLPSIHDLPMLPENQHAGEGEESSFSPELSSSSSSLQKRITKESRDPVWVYRQPLFPTKEQQLGGDPASSKVTLQKLEEAKQRTISNACLAHLPQLRRTTETNSQHGPLSRSTRWGDAQSTSIGDGETDSRSNANAAMMSWGSSAGLSQSLRIARSSHSSETLEDMHTPFPRQVPKVSAGLSKPIVRVVAPPKRASKQSSMDRGSRTQKAPALPVGRGRVEHPAEDGESEITGGGRERMGHRQLDKTPKGSSFSSSATFSSRVQGGARKEKKSRAPRSRAEPPHRMTIAATTFQAASAAYSSSLASLAADSIPSVNVASRRTLPSLSSPSVPALLKTGGLLQMHEEKEKERKTRDTIYEEDGEGEREILFAANARGLKSATEKRTAKPKVLPHVSRPQPGHSTSLSFAEVSVKKSAVSFSGLLQSHSSSLHPHRHRVSSLSLYDSNRQTREQRAKKKERQTRTDHALPLSDPQKPCLARVERRLAGLHPHSISLTDNKEKKAEPPAPPLEKEKEKKRGGKTGPPTNLASLAQRRQLEDSANYLQKLMGFL</sequence>
<organism evidence="2">
    <name type="scientific">Chromera velia CCMP2878</name>
    <dbReference type="NCBI Taxonomy" id="1169474"/>
    <lineage>
        <taxon>Eukaryota</taxon>
        <taxon>Sar</taxon>
        <taxon>Alveolata</taxon>
        <taxon>Colpodellida</taxon>
        <taxon>Chromeraceae</taxon>
        <taxon>Chromera</taxon>
    </lineage>
</organism>
<name>A0A0K6S618_9ALVE</name>
<feature type="region of interest" description="Disordered" evidence="1">
    <location>
        <begin position="260"/>
        <end position="279"/>
    </location>
</feature>
<dbReference type="AlphaFoldDB" id="A0A0K6S618"/>
<feature type="compositionally biased region" description="Low complexity" evidence="1">
    <location>
        <begin position="53"/>
        <end position="65"/>
    </location>
</feature>
<feature type="compositionally biased region" description="Basic and acidic residues" evidence="1">
    <location>
        <begin position="439"/>
        <end position="452"/>
    </location>
</feature>
<feature type="region of interest" description="Disordered" evidence="1">
    <location>
        <begin position="300"/>
        <end position="337"/>
    </location>
</feature>